<evidence type="ECO:0000313" key="4">
    <source>
        <dbReference type="Proteomes" id="UP000053523"/>
    </source>
</evidence>
<dbReference type="Gene3D" id="3.30.1180.10">
    <property type="match status" value="1"/>
</dbReference>
<dbReference type="AlphaFoldDB" id="A0A2K0A9H3"/>
<evidence type="ECO:0000256" key="1">
    <source>
        <dbReference type="ARBA" id="ARBA00003238"/>
    </source>
</evidence>
<gene>
    <name evidence="3" type="ORF">AL503_013150</name>
</gene>
<name>A0A2K0A9H3_STAHA</name>
<dbReference type="EMBL" id="LORN02000015">
    <property type="protein sequence ID" value="PNN21675.1"/>
    <property type="molecule type" value="Genomic_DNA"/>
</dbReference>
<dbReference type="PANTHER" id="PTHR33434:SF2">
    <property type="entry name" value="FATTY ACID-BINDING PROTEIN TM_1468"/>
    <property type="match status" value="1"/>
</dbReference>
<comment type="function">
    <text evidence="1">May bind long-chain fatty acids, such as palmitate, and may play a role in lipid transport or fatty acid metabolism.</text>
</comment>
<dbReference type="NCBIfam" id="NF038249">
    <property type="entry name" value="fatty_FakB1"/>
    <property type="match status" value="1"/>
</dbReference>
<organism evidence="3 4">
    <name type="scientific">Staphylococcus haemolyticus</name>
    <dbReference type="NCBI Taxonomy" id="1283"/>
    <lineage>
        <taxon>Bacteria</taxon>
        <taxon>Bacillati</taxon>
        <taxon>Bacillota</taxon>
        <taxon>Bacilli</taxon>
        <taxon>Bacillales</taxon>
        <taxon>Staphylococcaceae</taxon>
        <taxon>Staphylococcus</taxon>
    </lineage>
</organism>
<accession>A0A2K0A9H3</accession>
<dbReference type="Proteomes" id="UP000053523">
    <property type="component" value="Unassembled WGS sequence"/>
</dbReference>
<proteinExistence type="predicted"/>
<keyword evidence="2" id="KW-0446">Lipid-binding</keyword>
<dbReference type="InterPro" id="IPR043168">
    <property type="entry name" value="DegV_C"/>
</dbReference>
<reference evidence="3 4" key="1">
    <citation type="submission" date="2017-12" db="EMBL/GenBank/DDBJ databases">
        <title>FDA dAtabase for Regulatory Grade micrObial Sequences (FDA-ARGOS): Supporting development and validation of Infectious Disease Dx tests.</title>
        <authorList>
            <person name="Hoffmann M."/>
            <person name="Allard M."/>
            <person name="Evans P."/>
            <person name="Brown E."/>
            <person name="Tallon L."/>
            <person name="Sadzewicz L."/>
            <person name="Sengamalay N."/>
            <person name="Ott S."/>
            <person name="Godinez A."/>
            <person name="Nagaraj S."/>
            <person name="Vavikolanu K."/>
            <person name="Aluvathingal J."/>
            <person name="Nadendla S."/>
            <person name="Sichtig H."/>
        </authorList>
    </citation>
    <scope>NUCLEOTIDE SEQUENCE [LARGE SCALE GENOMIC DNA]</scope>
    <source>
        <strain evidence="3 4">FDAARGOS_148</strain>
    </source>
</reference>
<dbReference type="SUPFAM" id="SSF82549">
    <property type="entry name" value="DAK1/DegV-like"/>
    <property type="match status" value="1"/>
</dbReference>
<dbReference type="PROSITE" id="PS51482">
    <property type="entry name" value="DEGV"/>
    <property type="match status" value="1"/>
</dbReference>
<dbReference type="Pfam" id="PF02645">
    <property type="entry name" value="DegV"/>
    <property type="match status" value="1"/>
</dbReference>
<evidence type="ECO:0000313" key="3">
    <source>
        <dbReference type="EMBL" id="PNN21675.1"/>
    </source>
</evidence>
<dbReference type="Gene3D" id="3.40.50.10170">
    <property type="match status" value="1"/>
</dbReference>
<dbReference type="NCBIfam" id="TIGR00762">
    <property type="entry name" value="DegV"/>
    <property type="match status" value="1"/>
</dbReference>
<protein>
    <submittedName>
        <fullName evidence="3">DegV family protein</fullName>
    </submittedName>
</protein>
<dbReference type="InterPro" id="IPR003797">
    <property type="entry name" value="DegV"/>
</dbReference>
<dbReference type="PANTHER" id="PTHR33434">
    <property type="entry name" value="DEGV DOMAIN-CONTAINING PROTEIN DR_1986-RELATED"/>
    <property type="match status" value="1"/>
</dbReference>
<evidence type="ECO:0000256" key="2">
    <source>
        <dbReference type="ARBA" id="ARBA00023121"/>
    </source>
</evidence>
<dbReference type="RefSeq" id="WP_037548680.1">
    <property type="nucleotide sequence ID" value="NZ_CAJCGD010000005.1"/>
</dbReference>
<dbReference type="GO" id="GO:0008289">
    <property type="term" value="F:lipid binding"/>
    <property type="evidence" value="ECO:0007669"/>
    <property type="project" value="UniProtKB-KW"/>
</dbReference>
<comment type="caution">
    <text evidence="3">The sequence shown here is derived from an EMBL/GenBank/DDBJ whole genome shotgun (WGS) entry which is preliminary data.</text>
</comment>
<dbReference type="InterPro" id="IPR050270">
    <property type="entry name" value="DegV_domain_contain"/>
</dbReference>
<sequence length="288" mass="32373">MKIALMADSTGYLPQDFMDQYEIPIAPLSVTFDDGETFTENDNVPIERFYNKMASSKTFPTTSQPAIGEWIENYEKLRDKGYTDIIVIALSSGISGSYQSATQAGEMVEGVNVHTFDSKLAAMIEGSYTIYAKELIDKGFTPEVIIEELQEIREQAGAYLIVDDLKNLQKSGRITGAQAWVGTLLKMKPVLRFEKDGKIHPFERVRTKKRALNTLEKNIFEIIKDIDEVTVFVINGDKIDEGKDFYNHLKETYPNINIQYSEFGPVIASHLGSGGLGLGYFPRKIEIN</sequence>